<dbReference type="PANTHER" id="PTHR13459:SF1">
    <property type="entry name" value="E3 UBIQUITIN-PROTEIN LIGASE RNF220 ISOFORM X1"/>
    <property type="match status" value="1"/>
</dbReference>
<evidence type="ECO:0000256" key="4">
    <source>
        <dbReference type="SAM" id="MobiDB-lite"/>
    </source>
</evidence>
<dbReference type="AlphaFoldDB" id="A0A1J1J0Z1"/>
<feature type="compositionally biased region" description="Low complexity" evidence="4">
    <location>
        <begin position="145"/>
        <end position="156"/>
    </location>
</feature>
<feature type="domain" description="RING-type" evidence="5">
    <location>
        <begin position="573"/>
        <end position="612"/>
    </location>
</feature>
<feature type="compositionally biased region" description="Polar residues" evidence="4">
    <location>
        <begin position="506"/>
        <end position="543"/>
    </location>
</feature>
<feature type="region of interest" description="Disordered" evidence="4">
    <location>
        <begin position="131"/>
        <end position="201"/>
    </location>
</feature>
<dbReference type="STRING" id="568069.A0A1J1J0Z1"/>
<protein>
    <submittedName>
        <fullName evidence="6">CLUMA_CG017988, isoform A</fullName>
    </submittedName>
</protein>
<dbReference type="OrthoDB" id="6270329at2759"/>
<name>A0A1J1J0Z1_9DIPT</name>
<dbReference type="GO" id="GO:0016567">
    <property type="term" value="P:protein ubiquitination"/>
    <property type="evidence" value="ECO:0007669"/>
    <property type="project" value="TreeGrafter"/>
</dbReference>
<reference evidence="6 7" key="1">
    <citation type="submission" date="2015-04" db="EMBL/GenBank/DDBJ databases">
        <authorList>
            <person name="Syromyatnikov M.Y."/>
            <person name="Popov V.N."/>
        </authorList>
    </citation>
    <scope>NUCLEOTIDE SEQUENCE [LARGE SCALE GENOMIC DNA]</scope>
</reference>
<keyword evidence="7" id="KW-1185">Reference proteome</keyword>
<evidence type="ECO:0000313" key="7">
    <source>
        <dbReference type="Proteomes" id="UP000183832"/>
    </source>
</evidence>
<evidence type="ECO:0000256" key="2">
    <source>
        <dbReference type="ARBA" id="ARBA00022833"/>
    </source>
</evidence>
<evidence type="ECO:0000256" key="3">
    <source>
        <dbReference type="PROSITE-ProRule" id="PRU00175"/>
    </source>
</evidence>
<evidence type="ECO:0000259" key="5">
    <source>
        <dbReference type="PROSITE" id="PS50089"/>
    </source>
</evidence>
<dbReference type="Pfam" id="PF15926">
    <property type="entry name" value="RNF220"/>
    <property type="match status" value="1"/>
</dbReference>
<dbReference type="InterPro" id="IPR001841">
    <property type="entry name" value="Znf_RING"/>
</dbReference>
<organism evidence="6 7">
    <name type="scientific">Clunio marinus</name>
    <dbReference type="NCBI Taxonomy" id="568069"/>
    <lineage>
        <taxon>Eukaryota</taxon>
        <taxon>Metazoa</taxon>
        <taxon>Ecdysozoa</taxon>
        <taxon>Arthropoda</taxon>
        <taxon>Hexapoda</taxon>
        <taxon>Insecta</taxon>
        <taxon>Pterygota</taxon>
        <taxon>Neoptera</taxon>
        <taxon>Endopterygota</taxon>
        <taxon>Diptera</taxon>
        <taxon>Nematocera</taxon>
        <taxon>Chironomoidea</taxon>
        <taxon>Chironomidae</taxon>
        <taxon>Clunio</taxon>
    </lineage>
</organism>
<proteinExistence type="predicted"/>
<dbReference type="EMBL" id="CVRI01000064">
    <property type="protein sequence ID" value="CRL05102.1"/>
    <property type="molecule type" value="Genomic_DNA"/>
</dbReference>
<dbReference type="Gene3D" id="3.30.40.10">
    <property type="entry name" value="Zinc/RING finger domain, C3HC4 (zinc finger)"/>
    <property type="match status" value="1"/>
</dbReference>
<dbReference type="SUPFAM" id="SSF57850">
    <property type="entry name" value="RING/U-box"/>
    <property type="match status" value="1"/>
</dbReference>
<gene>
    <name evidence="6" type="ORF">CLUMA_CG017988</name>
</gene>
<keyword evidence="1 3" id="KW-0863">Zinc-finger</keyword>
<evidence type="ECO:0000313" key="6">
    <source>
        <dbReference type="EMBL" id="CRL05102.1"/>
    </source>
</evidence>
<dbReference type="PANTHER" id="PTHR13459">
    <property type="entry name" value="E3 UBIQUITIN-PROTEIN LIGASE RNF220 ISOFORM X1"/>
    <property type="match status" value="1"/>
</dbReference>
<feature type="region of interest" description="Disordered" evidence="4">
    <location>
        <begin position="500"/>
        <end position="545"/>
    </location>
</feature>
<dbReference type="GO" id="GO:0061630">
    <property type="term" value="F:ubiquitin protein ligase activity"/>
    <property type="evidence" value="ECO:0007669"/>
    <property type="project" value="TreeGrafter"/>
</dbReference>
<dbReference type="InterPro" id="IPR031824">
    <property type="entry name" value="RNF220_mid"/>
</dbReference>
<accession>A0A1J1J0Z1</accession>
<dbReference type="InterPro" id="IPR052443">
    <property type="entry name" value="E3_ubiq-ligase_RNF220-like"/>
</dbReference>
<keyword evidence="1 3" id="KW-0479">Metal-binding</keyword>
<keyword evidence="2" id="KW-0862">Zinc</keyword>
<dbReference type="Proteomes" id="UP000183832">
    <property type="component" value="Unassembled WGS sequence"/>
</dbReference>
<evidence type="ECO:0000256" key="1">
    <source>
        <dbReference type="ARBA" id="ARBA00022771"/>
    </source>
</evidence>
<sequence length="627" mass="69877">MDNPNFGSSHLSSPALVVFSQAANGLSDALRLQRPFHSQLQDAKDLHHLSLVSSYGTHLLHGFQPHFLHQHLNPAVSSANSSPFGSGGAFVKPFPSNLSLPSAFAPPKCLGFGLDQFSKFKGLLFGSGNNAPSTNGGSESFRTDSSSPACASLSPPAKDESMEGQTSEEGDRDRLCSPTRSPETPGFRRIGPKKPLHVGATSATGHNSCPICGIQLSPDELESHFSAELGRLAKPNMYNERQEIRRTLSMELHAVQSSLQSRSSRWETFQRIRVNRQGRLRGKLRKRKFEEEAYANMTCQSCPVCHGRLQRTQEEIAQHIEECVRKQNSQTQIQDEDETVDVESYGEETSNGAINMTSQLYNNNNNSVNNNNNNSNQVINNNNNIIMHNKIDKTTPEDHTITSLNRTTANWDHKSRMSLNLSCTQINENGITRVTPTSSDQRITDVEYELDNDRDRSQERMSDNEEEVIVDNTDDENDCGMKRKQSQPSAQRLVNGLREMKKSTEEATSSVEIDSATESNNQIIARTPNDTTPNSDSYVSTSEAIEPPASKAQVLEELKARIRELEGSPHYKCFICKEKCKTFIISTICGHYLCEDCWITVSDIEKQCPRCKIATLNIDFRKISCLN</sequence>
<feature type="compositionally biased region" description="Polar residues" evidence="4">
    <location>
        <begin position="131"/>
        <end position="144"/>
    </location>
</feature>
<dbReference type="PROSITE" id="PS50089">
    <property type="entry name" value="ZF_RING_2"/>
    <property type="match status" value="1"/>
</dbReference>
<dbReference type="GO" id="GO:0008270">
    <property type="term" value="F:zinc ion binding"/>
    <property type="evidence" value="ECO:0007669"/>
    <property type="project" value="UniProtKB-KW"/>
</dbReference>
<dbReference type="InterPro" id="IPR013083">
    <property type="entry name" value="Znf_RING/FYVE/PHD"/>
</dbReference>